<dbReference type="PANTHER" id="PTHR22854:SF2">
    <property type="entry name" value="INDOLE-3-GLYCEROL-PHOSPHATE SYNTHASE"/>
    <property type="match status" value="1"/>
</dbReference>
<dbReference type="CDD" id="cd00331">
    <property type="entry name" value="IGPS"/>
    <property type="match status" value="1"/>
</dbReference>
<organism evidence="10 11">
    <name type="scientific">Vreelandella arcis</name>
    <dbReference type="NCBI Taxonomy" id="416873"/>
    <lineage>
        <taxon>Bacteria</taxon>
        <taxon>Pseudomonadati</taxon>
        <taxon>Pseudomonadota</taxon>
        <taxon>Gammaproteobacteria</taxon>
        <taxon>Oceanospirillales</taxon>
        <taxon>Halomonadaceae</taxon>
        <taxon>Vreelandella</taxon>
    </lineage>
</organism>
<dbReference type="OrthoDB" id="9804217at2"/>
<name>A0A1H0G137_9GAMM</name>
<dbReference type="NCBIfam" id="NF001373">
    <property type="entry name" value="PRK00278.1-6"/>
    <property type="match status" value="1"/>
</dbReference>
<dbReference type="NCBIfam" id="NF001370">
    <property type="entry name" value="PRK00278.1-2"/>
    <property type="match status" value="1"/>
</dbReference>
<dbReference type="RefSeq" id="WP_089707092.1">
    <property type="nucleotide sequence ID" value="NZ_FNII01000011.1"/>
</dbReference>
<dbReference type="EC" id="4.1.1.48" evidence="8"/>
<evidence type="ECO:0000313" key="10">
    <source>
        <dbReference type="EMBL" id="SDO00593.1"/>
    </source>
</evidence>
<evidence type="ECO:0000256" key="2">
    <source>
        <dbReference type="ARBA" id="ARBA00004696"/>
    </source>
</evidence>
<accession>A0A1H0G137</accession>
<protein>
    <recommendedName>
        <fullName evidence="8">Indole-3-glycerol phosphate synthase</fullName>
        <shortName evidence="8">IGPS</shortName>
        <ecNumber evidence="8">4.1.1.48</ecNumber>
    </recommendedName>
</protein>
<dbReference type="GO" id="GO:0000162">
    <property type="term" value="P:L-tryptophan biosynthetic process"/>
    <property type="evidence" value="ECO:0007669"/>
    <property type="project" value="UniProtKB-UniRule"/>
</dbReference>
<dbReference type="InterPro" id="IPR013785">
    <property type="entry name" value="Aldolase_TIM"/>
</dbReference>
<sequence length="267" mass="29162">MTQQATPTILTRILERKNQEVAERRQAVSEADLLALAEKQSAPRGFIDALNTRIAAGDPAIIAEVKKASPSKGVIREAFHPADIAKSYAQGGAACLSVLTDADFFQGHEDYLIAARDACPLPVIRKDFITHGYQVSEARAIGADCILLIVSALDDAQLRDLNQQAMALGMDVLVEVHDADELLRAMSLDLKLVGINNRNLHTFETNLNTTLELLPGIPDGVTVITESGIDTRDDVELMRDHEINGFLVGEAFMRESDPGEALKRLFF</sequence>
<dbReference type="NCBIfam" id="NF001377">
    <property type="entry name" value="PRK00278.2-4"/>
    <property type="match status" value="1"/>
</dbReference>
<dbReference type="STRING" id="416873.SAMN04487951_11141"/>
<comment type="similarity">
    <text evidence="8">Belongs to the TrpC family.</text>
</comment>
<dbReference type="PANTHER" id="PTHR22854">
    <property type="entry name" value="TRYPTOPHAN BIOSYNTHESIS PROTEIN"/>
    <property type="match status" value="1"/>
</dbReference>
<reference evidence="11" key="1">
    <citation type="submission" date="2016-10" db="EMBL/GenBank/DDBJ databases">
        <authorList>
            <person name="Varghese N."/>
            <person name="Submissions S."/>
        </authorList>
    </citation>
    <scope>NUCLEOTIDE SEQUENCE [LARGE SCALE GENOMIC DNA]</scope>
    <source>
        <strain evidence="11">CGMCC 1.6494</strain>
    </source>
</reference>
<dbReference type="GO" id="GO:0004425">
    <property type="term" value="F:indole-3-glycerol-phosphate synthase activity"/>
    <property type="evidence" value="ECO:0007669"/>
    <property type="project" value="UniProtKB-UniRule"/>
</dbReference>
<keyword evidence="3 8" id="KW-0028">Amino-acid biosynthesis</keyword>
<dbReference type="UniPathway" id="UPA00035">
    <property type="reaction ID" value="UER00043"/>
</dbReference>
<evidence type="ECO:0000256" key="7">
    <source>
        <dbReference type="ARBA" id="ARBA00023239"/>
    </source>
</evidence>
<dbReference type="AlphaFoldDB" id="A0A1H0G137"/>
<dbReference type="Gene3D" id="3.20.20.70">
    <property type="entry name" value="Aldolase class I"/>
    <property type="match status" value="1"/>
</dbReference>
<evidence type="ECO:0000256" key="3">
    <source>
        <dbReference type="ARBA" id="ARBA00022605"/>
    </source>
</evidence>
<dbReference type="InterPro" id="IPR045186">
    <property type="entry name" value="Indole-3-glycerol_P_synth"/>
</dbReference>
<evidence type="ECO:0000256" key="1">
    <source>
        <dbReference type="ARBA" id="ARBA00001633"/>
    </source>
</evidence>
<dbReference type="PROSITE" id="PS00614">
    <property type="entry name" value="IGPS"/>
    <property type="match status" value="1"/>
</dbReference>
<evidence type="ECO:0000256" key="4">
    <source>
        <dbReference type="ARBA" id="ARBA00022793"/>
    </source>
</evidence>
<dbReference type="FunFam" id="3.20.20.70:FF:000024">
    <property type="entry name" value="Indole-3-glycerol phosphate synthase"/>
    <property type="match status" value="1"/>
</dbReference>
<keyword evidence="7 8" id="KW-0456">Lyase</keyword>
<dbReference type="GO" id="GO:0004640">
    <property type="term" value="F:phosphoribosylanthranilate isomerase activity"/>
    <property type="evidence" value="ECO:0007669"/>
    <property type="project" value="TreeGrafter"/>
</dbReference>
<evidence type="ECO:0000256" key="6">
    <source>
        <dbReference type="ARBA" id="ARBA00023141"/>
    </source>
</evidence>
<feature type="domain" description="Indole-3-glycerol phosphate synthase" evidence="9">
    <location>
        <begin position="10"/>
        <end position="265"/>
    </location>
</feature>
<dbReference type="SUPFAM" id="SSF51366">
    <property type="entry name" value="Ribulose-phoshate binding barrel"/>
    <property type="match status" value="1"/>
</dbReference>
<comment type="pathway">
    <text evidence="2 8">Amino-acid biosynthesis; L-tryptophan biosynthesis; L-tryptophan from chorismate: step 4/5.</text>
</comment>
<evidence type="ECO:0000256" key="5">
    <source>
        <dbReference type="ARBA" id="ARBA00022822"/>
    </source>
</evidence>
<evidence type="ECO:0000256" key="8">
    <source>
        <dbReference type="HAMAP-Rule" id="MF_00134"/>
    </source>
</evidence>
<dbReference type="InterPro" id="IPR013798">
    <property type="entry name" value="Indole-3-glycerol_P_synth_dom"/>
</dbReference>
<comment type="catalytic activity">
    <reaction evidence="1 8">
        <text>1-(2-carboxyphenylamino)-1-deoxy-D-ribulose 5-phosphate + H(+) = (1S,2R)-1-C-(indol-3-yl)glycerol 3-phosphate + CO2 + H2O</text>
        <dbReference type="Rhea" id="RHEA:23476"/>
        <dbReference type="ChEBI" id="CHEBI:15377"/>
        <dbReference type="ChEBI" id="CHEBI:15378"/>
        <dbReference type="ChEBI" id="CHEBI:16526"/>
        <dbReference type="ChEBI" id="CHEBI:58613"/>
        <dbReference type="ChEBI" id="CHEBI:58866"/>
        <dbReference type="EC" id="4.1.1.48"/>
    </reaction>
</comment>
<proteinExistence type="inferred from homology"/>
<dbReference type="InterPro" id="IPR011060">
    <property type="entry name" value="RibuloseP-bd_barrel"/>
</dbReference>
<evidence type="ECO:0000259" key="9">
    <source>
        <dbReference type="Pfam" id="PF00218"/>
    </source>
</evidence>
<keyword evidence="11" id="KW-1185">Reference proteome</keyword>
<gene>
    <name evidence="8" type="primary">trpC</name>
    <name evidence="10" type="ORF">SAMN04487951_11141</name>
</gene>
<keyword evidence="4 8" id="KW-0210">Decarboxylase</keyword>
<keyword evidence="6 8" id="KW-0057">Aromatic amino acid biosynthesis</keyword>
<dbReference type="EMBL" id="FNII01000011">
    <property type="protein sequence ID" value="SDO00593.1"/>
    <property type="molecule type" value="Genomic_DNA"/>
</dbReference>
<keyword evidence="5 8" id="KW-0822">Tryptophan biosynthesis</keyword>
<dbReference type="Pfam" id="PF00218">
    <property type="entry name" value="IGPS"/>
    <property type="match status" value="1"/>
</dbReference>
<evidence type="ECO:0000313" key="11">
    <source>
        <dbReference type="Proteomes" id="UP000199677"/>
    </source>
</evidence>
<dbReference type="HAMAP" id="MF_00134_B">
    <property type="entry name" value="IGPS_B"/>
    <property type="match status" value="1"/>
</dbReference>
<dbReference type="Proteomes" id="UP000199677">
    <property type="component" value="Unassembled WGS sequence"/>
</dbReference>
<dbReference type="InterPro" id="IPR001468">
    <property type="entry name" value="Indole-3-GlycerolPSynthase_CS"/>
</dbReference>